<name>A0A9Q0JS44_9MAGN</name>
<evidence type="ECO:0000313" key="1">
    <source>
        <dbReference type="EMBL" id="KAJ4942654.1"/>
    </source>
</evidence>
<protein>
    <submittedName>
        <fullName evidence="1">Uncharacterized protein</fullName>
    </submittedName>
</protein>
<organism evidence="1 2">
    <name type="scientific">Protea cynaroides</name>
    <dbReference type="NCBI Taxonomy" id="273540"/>
    <lineage>
        <taxon>Eukaryota</taxon>
        <taxon>Viridiplantae</taxon>
        <taxon>Streptophyta</taxon>
        <taxon>Embryophyta</taxon>
        <taxon>Tracheophyta</taxon>
        <taxon>Spermatophyta</taxon>
        <taxon>Magnoliopsida</taxon>
        <taxon>Proteales</taxon>
        <taxon>Proteaceae</taxon>
        <taxon>Protea</taxon>
    </lineage>
</organism>
<comment type="caution">
    <text evidence="1">The sequence shown here is derived from an EMBL/GenBank/DDBJ whole genome shotgun (WGS) entry which is preliminary data.</text>
</comment>
<dbReference type="Proteomes" id="UP001141806">
    <property type="component" value="Unassembled WGS sequence"/>
</dbReference>
<dbReference type="AlphaFoldDB" id="A0A9Q0JS44"/>
<keyword evidence="2" id="KW-1185">Reference proteome</keyword>
<sequence length="68" mass="7662">MLTRVEADASSGKTSRHFKDYVGKAPFKLHTVEDLFKSSLIESGMLNDLILNFMFLGFENHRSLLLGS</sequence>
<accession>A0A9Q0JS44</accession>
<evidence type="ECO:0000313" key="2">
    <source>
        <dbReference type="Proteomes" id="UP001141806"/>
    </source>
</evidence>
<gene>
    <name evidence="1" type="ORF">NE237_000091</name>
</gene>
<reference evidence="1" key="1">
    <citation type="journal article" date="2023" name="Plant J.">
        <title>The genome of the king protea, Protea cynaroides.</title>
        <authorList>
            <person name="Chang J."/>
            <person name="Duong T.A."/>
            <person name="Schoeman C."/>
            <person name="Ma X."/>
            <person name="Roodt D."/>
            <person name="Barker N."/>
            <person name="Li Z."/>
            <person name="Van de Peer Y."/>
            <person name="Mizrachi E."/>
        </authorList>
    </citation>
    <scope>NUCLEOTIDE SEQUENCE</scope>
    <source>
        <tissue evidence="1">Young leaves</tissue>
    </source>
</reference>
<dbReference type="EMBL" id="JAMYWD010001571">
    <property type="protein sequence ID" value="KAJ4942654.1"/>
    <property type="molecule type" value="Genomic_DNA"/>
</dbReference>
<proteinExistence type="predicted"/>